<dbReference type="AlphaFoldDB" id="A0A8H6HKA5"/>
<gene>
    <name evidence="2" type="ORF">DFP72DRAFT_1075014</name>
</gene>
<protein>
    <submittedName>
        <fullName evidence="2">Uncharacterized protein</fullName>
    </submittedName>
</protein>
<accession>A0A8H6HKA5</accession>
<evidence type="ECO:0000313" key="3">
    <source>
        <dbReference type="Proteomes" id="UP000521943"/>
    </source>
</evidence>
<dbReference type="Proteomes" id="UP000521943">
    <property type="component" value="Unassembled WGS sequence"/>
</dbReference>
<organism evidence="2 3">
    <name type="scientific">Ephemerocybe angulata</name>
    <dbReference type="NCBI Taxonomy" id="980116"/>
    <lineage>
        <taxon>Eukaryota</taxon>
        <taxon>Fungi</taxon>
        <taxon>Dikarya</taxon>
        <taxon>Basidiomycota</taxon>
        <taxon>Agaricomycotina</taxon>
        <taxon>Agaricomycetes</taxon>
        <taxon>Agaricomycetidae</taxon>
        <taxon>Agaricales</taxon>
        <taxon>Agaricineae</taxon>
        <taxon>Psathyrellaceae</taxon>
        <taxon>Ephemerocybe</taxon>
    </lineage>
</organism>
<keyword evidence="3" id="KW-1185">Reference proteome</keyword>
<proteinExistence type="predicted"/>
<feature type="region of interest" description="Disordered" evidence="1">
    <location>
        <begin position="29"/>
        <end position="62"/>
    </location>
</feature>
<name>A0A8H6HKA5_9AGAR</name>
<sequence length="196" mass="22806">MARVQASRKPKGHESLNVLVQACDDAHRLAKRRESSARSSRKNYHKDILKSRAGSAERQRRRRLRLQQLAATEPSPSPPSPRPLLLVLLQDVKHYHYHRPRLRSLHLSSTDATSHGFPTTPTTQDINEALRGVSRPRREFVMKVLEAAQLERRKRLRYANDWNGIWEETYKELAFTSKLDWEEMFDEDGIGSADEW</sequence>
<feature type="compositionally biased region" description="Basic and acidic residues" evidence="1">
    <location>
        <begin position="45"/>
        <end position="58"/>
    </location>
</feature>
<evidence type="ECO:0000313" key="2">
    <source>
        <dbReference type="EMBL" id="KAF6747732.1"/>
    </source>
</evidence>
<dbReference type="EMBL" id="JACGCI010000078">
    <property type="protein sequence ID" value="KAF6747732.1"/>
    <property type="molecule type" value="Genomic_DNA"/>
</dbReference>
<evidence type="ECO:0000256" key="1">
    <source>
        <dbReference type="SAM" id="MobiDB-lite"/>
    </source>
</evidence>
<comment type="caution">
    <text evidence="2">The sequence shown here is derived from an EMBL/GenBank/DDBJ whole genome shotgun (WGS) entry which is preliminary data.</text>
</comment>
<reference evidence="2 3" key="1">
    <citation type="submission" date="2020-07" db="EMBL/GenBank/DDBJ databases">
        <title>Comparative genomics of pyrophilous fungi reveals a link between fire events and developmental genes.</title>
        <authorList>
            <consortium name="DOE Joint Genome Institute"/>
            <person name="Steindorff A.S."/>
            <person name="Carver A."/>
            <person name="Calhoun S."/>
            <person name="Stillman K."/>
            <person name="Liu H."/>
            <person name="Lipzen A."/>
            <person name="Pangilinan J."/>
            <person name="Labutti K."/>
            <person name="Bruns T.D."/>
            <person name="Grigoriev I.V."/>
        </authorList>
    </citation>
    <scope>NUCLEOTIDE SEQUENCE [LARGE SCALE GENOMIC DNA]</scope>
    <source>
        <strain evidence="2 3">CBS 144469</strain>
    </source>
</reference>